<sequence>MKLPLAEKVKALRKSFSRVEIAQKEKEGEVHKAEILEKKYQDISNPNGRFCKVMKPPENQKIMVSYDLL</sequence>
<dbReference type="Gramene" id="KFK35138">
    <property type="protein sequence ID" value="KFK35138"/>
    <property type="gene ID" value="AALP_AA5G243100"/>
</dbReference>
<reference evidence="2" key="1">
    <citation type="journal article" date="2015" name="Nat. Plants">
        <title>Genome expansion of Arabis alpina linked with retrotransposition and reduced symmetric DNA methylation.</title>
        <authorList>
            <person name="Willing E.M."/>
            <person name="Rawat V."/>
            <person name="Mandakova T."/>
            <person name="Maumus F."/>
            <person name="James G.V."/>
            <person name="Nordstroem K.J."/>
            <person name="Becker C."/>
            <person name="Warthmann N."/>
            <person name="Chica C."/>
            <person name="Szarzynska B."/>
            <person name="Zytnicki M."/>
            <person name="Albani M.C."/>
            <person name="Kiefer C."/>
            <person name="Bergonzi S."/>
            <person name="Castaings L."/>
            <person name="Mateos J.L."/>
            <person name="Berns M.C."/>
            <person name="Bujdoso N."/>
            <person name="Piofczyk T."/>
            <person name="de Lorenzo L."/>
            <person name="Barrero-Sicilia C."/>
            <person name="Mateos I."/>
            <person name="Piednoel M."/>
            <person name="Hagmann J."/>
            <person name="Chen-Min-Tao R."/>
            <person name="Iglesias-Fernandez R."/>
            <person name="Schuster S.C."/>
            <person name="Alonso-Blanco C."/>
            <person name="Roudier F."/>
            <person name="Carbonero P."/>
            <person name="Paz-Ares J."/>
            <person name="Davis S.J."/>
            <person name="Pecinka A."/>
            <person name="Quesneville H."/>
            <person name="Colot V."/>
            <person name="Lysak M.A."/>
            <person name="Weigel D."/>
            <person name="Coupland G."/>
            <person name="Schneeberger K."/>
        </authorList>
    </citation>
    <scope>NUCLEOTIDE SEQUENCE [LARGE SCALE GENOMIC DNA]</scope>
    <source>
        <strain evidence="2">cv. Pajares</strain>
    </source>
</reference>
<gene>
    <name evidence="1" type="ordered locus">AALP_Aa5g243100</name>
</gene>
<evidence type="ECO:0000313" key="1">
    <source>
        <dbReference type="EMBL" id="KFK35138.1"/>
    </source>
</evidence>
<name>A0A087GZ36_ARAAL</name>
<evidence type="ECO:0000313" key="2">
    <source>
        <dbReference type="Proteomes" id="UP000029120"/>
    </source>
</evidence>
<dbReference type="AlphaFoldDB" id="A0A087GZ36"/>
<accession>A0A087GZ36</accession>
<organism evidence="1 2">
    <name type="scientific">Arabis alpina</name>
    <name type="common">Alpine rock-cress</name>
    <dbReference type="NCBI Taxonomy" id="50452"/>
    <lineage>
        <taxon>Eukaryota</taxon>
        <taxon>Viridiplantae</taxon>
        <taxon>Streptophyta</taxon>
        <taxon>Embryophyta</taxon>
        <taxon>Tracheophyta</taxon>
        <taxon>Spermatophyta</taxon>
        <taxon>Magnoliopsida</taxon>
        <taxon>eudicotyledons</taxon>
        <taxon>Gunneridae</taxon>
        <taxon>Pentapetalae</taxon>
        <taxon>rosids</taxon>
        <taxon>malvids</taxon>
        <taxon>Brassicales</taxon>
        <taxon>Brassicaceae</taxon>
        <taxon>Arabideae</taxon>
        <taxon>Arabis</taxon>
    </lineage>
</organism>
<dbReference type="EMBL" id="CM002873">
    <property type="protein sequence ID" value="KFK35138.1"/>
    <property type="molecule type" value="Genomic_DNA"/>
</dbReference>
<dbReference type="Proteomes" id="UP000029120">
    <property type="component" value="Chromosome 5"/>
</dbReference>
<proteinExistence type="predicted"/>
<protein>
    <submittedName>
        <fullName evidence="1">Uncharacterized protein</fullName>
    </submittedName>
</protein>
<keyword evidence="2" id="KW-1185">Reference proteome</keyword>